<reference evidence="4 5" key="1">
    <citation type="journal article" date="2012" name="Science">
        <title>The Paleozoic origin of enzymatic lignin decomposition reconstructed from 31 fungal genomes.</title>
        <authorList>
            <person name="Floudas D."/>
            <person name="Binder M."/>
            <person name="Riley R."/>
            <person name="Barry K."/>
            <person name="Blanchette R.A."/>
            <person name="Henrissat B."/>
            <person name="Martinez A.T."/>
            <person name="Otillar R."/>
            <person name="Spatafora J.W."/>
            <person name="Yadav J.S."/>
            <person name="Aerts A."/>
            <person name="Benoit I."/>
            <person name="Boyd A."/>
            <person name="Carlson A."/>
            <person name="Copeland A."/>
            <person name="Coutinho P.M."/>
            <person name="de Vries R.P."/>
            <person name="Ferreira P."/>
            <person name="Findley K."/>
            <person name="Foster B."/>
            <person name="Gaskell J."/>
            <person name="Glotzer D."/>
            <person name="Gorecki P."/>
            <person name="Heitman J."/>
            <person name="Hesse C."/>
            <person name="Hori C."/>
            <person name="Igarashi K."/>
            <person name="Jurgens J.A."/>
            <person name="Kallen N."/>
            <person name="Kersten P."/>
            <person name="Kohler A."/>
            <person name="Kuees U."/>
            <person name="Kumar T.K.A."/>
            <person name="Kuo A."/>
            <person name="LaButti K."/>
            <person name="Larrondo L.F."/>
            <person name="Lindquist E."/>
            <person name="Ling A."/>
            <person name="Lombard V."/>
            <person name="Lucas S."/>
            <person name="Lundell T."/>
            <person name="Martin R."/>
            <person name="McLaughlin D.J."/>
            <person name="Morgenstern I."/>
            <person name="Morin E."/>
            <person name="Murat C."/>
            <person name="Nagy L.G."/>
            <person name="Nolan M."/>
            <person name="Ohm R.A."/>
            <person name="Patyshakuliyeva A."/>
            <person name="Rokas A."/>
            <person name="Ruiz-Duenas F.J."/>
            <person name="Sabat G."/>
            <person name="Salamov A."/>
            <person name="Samejima M."/>
            <person name="Schmutz J."/>
            <person name="Slot J.C."/>
            <person name="St John F."/>
            <person name="Stenlid J."/>
            <person name="Sun H."/>
            <person name="Sun S."/>
            <person name="Syed K."/>
            <person name="Tsang A."/>
            <person name="Wiebenga A."/>
            <person name="Young D."/>
            <person name="Pisabarro A."/>
            <person name="Eastwood D.C."/>
            <person name="Martin F."/>
            <person name="Cullen D."/>
            <person name="Grigoriev I.V."/>
            <person name="Hibbett D.S."/>
        </authorList>
    </citation>
    <scope>NUCLEOTIDE SEQUENCE [LARGE SCALE GENOMIC DNA]</scope>
    <source>
        <strain evidence="4 5">DJM-731 SS1</strain>
    </source>
</reference>
<evidence type="ECO:0000256" key="1">
    <source>
        <dbReference type="SAM" id="Coils"/>
    </source>
</evidence>
<dbReference type="EMBL" id="JH795858">
    <property type="protein sequence ID" value="EJU04463.1"/>
    <property type="molecule type" value="Genomic_DNA"/>
</dbReference>
<accession>M5GFV2</accession>
<dbReference type="Proteomes" id="UP000030653">
    <property type="component" value="Unassembled WGS sequence"/>
</dbReference>
<sequence length="606" mass="65213">MALKPVQAEQHQAPSIPPTSPATSCSRQQVYSPAAYAAYYASQLGPSTSTATLGNAAVTTASETTTTKRKAHELPEDEATRRKRIAREEDALLMREAAHRVAQSILADQLIVTYPDYKTPFRDSADVVQRLLPYHIFQQPDDDLLPTRKRNKRGKEIEVTARKFPQQNIDNFKTLIGQLKRRRSLQQRFHSMRTKDAKRESHPEQLYQIQYLLAEDDRRYNALLNAEIRNTRDQLAQMEKDAREKEKEQAETRKAYQAYSAQISAQVSTSAQLPASNPPPNPYAAYTAAAGTTVTNSGNTQQLVHSADYRTAYMQYAQAWAAWAQAQAAQHRTGTTSTPHPAATPAYLYAAATPPPASSAPLATASVGSQSPPVTSMSGTPTAAKAVFSSVETIQPRPLLAAATTSAATPATFPASVTRSVPTHPIPLQIPLSVVPAFESLGIRLVPITETASMTDSPPAGILVGSRENDQLLDITINLSLLDPTQLSGLAAVLNLLKTSGVSLQATTTTTTTTMMPNAEPATADPVAAPANTTASRLPNSVSQNPLAGYYACYQYYQPTTPLGTSTIPPPATISQQPAVVISTIPSGSENISAVDPTANNNARDK</sequence>
<dbReference type="AlphaFoldDB" id="M5GFV2"/>
<dbReference type="GeneID" id="63684939"/>
<evidence type="ECO:0000259" key="3">
    <source>
        <dbReference type="Pfam" id="PF15249"/>
    </source>
</evidence>
<keyword evidence="5" id="KW-1185">Reference proteome</keyword>
<name>M5GFV2_DACPD</name>
<feature type="region of interest" description="Disordered" evidence="2">
    <location>
        <begin position="359"/>
        <end position="378"/>
    </location>
</feature>
<organism evidence="4 5">
    <name type="scientific">Dacryopinax primogenitus (strain DJM 731)</name>
    <name type="common">Brown rot fungus</name>
    <dbReference type="NCBI Taxonomy" id="1858805"/>
    <lineage>
        <taxon>Eukaryota</taxon>
        <taxon>Fungi</taxon>
        <taxon>Dikarya</taxon>
        <taxon>Basidiomycota</taxon>
        <taxon>Agaricomycotina</taxon>
        <taxon>Dacrymycetes</taxon>
        <taxon>Dacrymycetales</taxon>
        <taxon>Dacrymycetaceae</taxon>
        <taxon>Dacryopinax</taxon>
    </lineage>
</organism>
<dbReference type="HOGENOM" id="CLU_450559_0_0_1"/>
<protein>
    <recommendedName>
        <fullName evidence="3">GLTSCR protein conserved domain-containing protein</fullName>
    </recommendedName>
</protein>
<gene>
    <name evidence="4" type="ORF">DACRYDRAFT_114784</name>
</gene>
<feature type="compositionally biased region" description="Polar residues" evidence="2">
    <location>
        <begin position="367"/>
        <end position="378"/>
    </location>
</feature>
<evidence type="ECO:0000313" key="4">
    <source>
        <dbReference type="EMBL" id="EJU04463.1"/>
    </source>
</evidence>
<keyword evidence="1" id="KW-0175">Coiled coil</keyword>
<feature type="region of interest" description="Disordered" evidence="2">
    <location>
        <begin position="1"/>
        <end position="25"/>
    </location>
</feature>
<dbReference type="InterPro" id="IPR015671">
    <property type="entry name" value="GSCR1_dom"/>
</dbReference>
<feature type="domain" description="GLTSCR protein conserved" evidence="3">
    <location>
        <begin position="108"/>
        <end position="220"/>
    </location>
</feature>
<dbReference type="Pfam" id="PF15249">
    <property type="entry name" value="GLTSCR1"/>
    <property type="match status" value="1"/>
</dbReference>
<evidence type="ECO:0000256" key="2">
    <source>
        <dbReference type="SAM" id="MobiDB-lite"/>
    </source>
</evidence>
<feature type="coiled-coil region" evidence="1">
    <location>
        <begin position="221"/>
        <end position="262"/>
    </location>
</feature>
<dbReference type="RefSeq" id="XP_040631357.1">
    <property type="nucleotide sequence ID" value="XM_040769877.1"/>
</dbReference>
<evidence type="ECO:0000313" key="5">
    <source>
        <dbReference type="Proteomes" id="UP000030653"/>
    </source>
</evidence>
<dbReference type="OrthoDB" id="2556847at2759"/>
<dbReference type="OMA" id="ACHERYQ"/>
<proteinExistence type="predicted"/>
<dbReference type="STRING" id="1858805.M5GFV2"/>